<dbReference type="Pfam" id="PF00175">
    <property type="entry name" value="NAD_binding_1"/>
    <property type="match status" value="1"/>
</dbReference>
<sequence>MDAATTTYGTRPSASGPAETATPGPTAGTGWSARPPAAFVRPPRPREDTRPGRWVVRLVFWAGLVAVIAPWWLDTPSGSLAGTGAVLTAAGRITGLLSAYLLLVQVLLMSRSGWLERWVGARSLVSWHRELGGFLVVAIAAHIAFIVVGYAATDHSSVTKETWTIVTGYEDMVTAVVAAALLAGIALLSIRALRRALRYELWYYLHVTSYLVLFLAYGHEFANGQEMVGGKLGRHLWIALYVLVGAEVLWGRLLGPLLLNRRHRLRVVRVIDEAPDMVSVYMIGRDLSRLDVKAGQFFRWRFLARGYWWQAHPFSLSAAPNGQWLRVTVKTVGDHTTALRRLRPGTRVYVEGPSGDFTADRRTAAGALLIAGGSGIAPIRALLEELPAGTVVIYRASTDQDLLFRRELEQLAEARGATLWYLVGSRDDPRTRHFLSPRGVRELVPDVTARDVYLCGPSGLIEQSQRTLRRLNVPRRQIHLDPFEF</sequence>
<keyword evidence="7" id="KW-0274">FAD</keyword>
<comment type="cofactor">
    <cofactor evidence="1">
        <name>FAD</name>
        <dbReference type="ChEBI" id="CHEBI:57692"/>
    </cofactor>
</comment>
<dbReference type="InterPro" id="IPR013112">
    <property type="entry name" value="FAD-bd_8"/>
</dbReference>
<evidence type="ECO:0000256" key="4">
    <source>
        <dbReference type="ARBA" id="ARBA00022692"/>
    </source>
</evidence>
<dbReference type="RefSeq" id="WP_167928701.1">
    <property type="nucleotide sequence ID" value="NZ_JAATVY010000037.1"/>
</dbReference>
<keyword evidence="6" id="KW-0479">Metal-binding</keyword>
<evidence type="ECO:0000256" key="8">
    <source>
        <dbReference type="ARBA" id="ARBA00022989"/>
    </source>
</evidence>
<dbReference type="EMBL" id="JAATVY010000037">
    <property type="protein sequence ID" value="NJC73795.1"/>
    <property type="molecule type" value="Genomic_DNA"/>
</dbReference>
<dbReference type="Pfam" id="PF01794">
    <property type="entry name" value="Ferric_reduct"/>
    <property type="match status" value="1"/>
</dbReference>
<dbReference type="CDD" id="cd06198">
    <property type="entry name" value="FNR_like_3"/>
    <property type="match status" value="1"/>
</dbReference>
<keyword evidence="4 14" id="KW-0812">Transmembrane</keyword>
<evidence type="ECO:0000256" key="7">
    <source>
        <dbReference type="ARBA" id="ARBA00022827"/>
    </source>
</evidence>
<feature type="compositionally biased region" description="Polar residues" evidence="13">
    <location>
        <begin position="1"/>
        <end position="13"/>
    </location>
</feature>
<evidence type="ECO:0000256" key="6">
    <source>
        <dbReference type="ARBA" id="ARBA00022723"/>
    </source>
</evidence>
<dbReference type="SUPFAM" id="SSF63380">
    <property type="entry name" value="Riboflavin synthase domain-like"/>
    <property type="match status" value="1"/>
</dbReference>
<dbReference type="InterPro" id="IPR017938">
    <property type="entry name" value="Riboflavin_synthase-like_b-brl"/>
</dbReference>
<dbReference type="PANTHER" id="PTHR47354:SF8">
    <property type="entry name" value="1,2-PHENYLACETYL-COA EPOXIDASE, SUBUNIT E"/>
    <property type="match status" value="1"/>
</dbReference>
<dbReference type="SUPFAM" id="SSF52343">
    <property type="entry name" value="Ferredoxin reductase-like, C-terminal NADP-linked domain"/>
    <property type="match status" value="1"/>
</dbReference>
<evidence type="ECO:0000313" key="16">
    <source>
        <dbReference type="EMBL" id="NJC73795.1"/>
    </source>
</evidence>
<feature type="transmembrane region" description="Helical" evidence="14">
    <location>
        <begin position="172"/>
        <end position="189"/>
    </location>
</feature>
<evidence type="ECO:0000256" key="1">
    <source>
        <dbReference type="ARBA" id="ARBA00001974"/>
    </source>
</evidence>
<keyword evidence="8 14" id="KW-1133">Transmembrane helix</keyword>
<dbReference type="PRINTS" id="PR00410">
    <property type="entry name" value="PHEHYDRXLASE"/>
</dbReference>
<keyword evidence="5" id="KW-0001">2Fe-2S</keyword>
<evidence type="ECO:0000259" key="15">
    <source>
        <dbReference type="PROSITE" id="PS51384"/>
    </source>
</evidence>
<accession>A0ABX0Y8D3</accession>
<dbReference type="InterPro" id="IPR001433">
    <property type="entry name" value="OxRdtase_FAD/NAD-bd"/>
</dbReference>
<organism evidence="16 17">
    <name type="scientific">Planosporangium thailandense</name>
    <dbReference type="NCBI Taxonomy" id="765197"/>
    <lineage>
        <taxon>Bacteria</taxon>
        <taxon>Bacillati</taxon>
        <taxon>Actinomycetota</taxon>
        <taxon>Actinomycetes</taxon>
        <taxon>Micromonosporales</taxon>
        <taxon>Micromonosporaceae</taxon>
        <taxon>Planosporangium</taxon>
    </lineage>
</organism>
<evidence type="ECO:0000256" key="12">
    <source>
        <dbReference type="ARBA" id="ARBA00023136"/>
    </source>
</evidence>
<dbReference type="InterPro" id="IPR039261">
    <property type="entry name" value="FNR_nucleotide-bd"/>
</dbReference>
<evidence type="ECO:0000256" key="9">
    <source>
        <dbReference type="ARBA" id="ARBA00023002"/>
    </source>
</evidence>
<dbReference type="PROSITE" id="PS51384">
    <property type="entry name" value="FAD_FR"/>
    <property type="match status" value="1"/>
</dbReference>
<feature type="transmembrane region" description="Helical" evidence="14">
    <location>
        <begin position="131"/>
        <end position="152"/>
    </location>
</feature>
<comment type="subcellular location">
    <subcellularLocation>
        <location evidence="2">Membrane</location>
        <topology evidence="2">Multi-pass membrane protein</topology>
    </subcellularLocation>
</comment>
<keyword evidence="9" id="KW-0560">Oxidoreductase</keyword>
<dbReference type="InterPro" id="IPR017927">
    <property type="entry name" value="FAD-bd_FR_type"/>
</dbReference>
<feature type="compositionally biased region" description="Low complexity" evidence="13">
    <location>
        <begin position="14"/>
        <end position="41"/>
    </location>
</feature>
<feature type="transmembrane region" description="Helical" evidence="14">
    <location>
        <begin position="85"/>
        <end position="110"/>
    </location>
</feature>
<keyword evidence="17" id="KW-1185">Reference proteome</keyword>
<evidence type="ECO:0000256" key="3">
    <source>
        <dbReference type="ARBA" id="ARBA00022630"/>
    </source>
</evidence>
<reference evidence="16 17" key="1">
    <citation type="submission" date="2020-03" db="EMBL/GenBank/DDBJ databases">
        <title>WGS of the type strain of Planosporangium spp.</title>
        <authorList>
            <person name="Thawai C."/>
        </authorList>
    </citation>
    <scope>NUCLEOTIDE SEQUENCE [LARGE SCALE GENOMIC DNA]</scope>
    <source>
        <strain evidence="16 17">TBRC 5610</strain>
    </source>
</reference>
<keyword evidence="3" id="KW-0285">Flavoprotein</keyword>
<dbReference type="InterPro" id="IPR050415">
    <property type="entry name" value="MRET"/>
</dbReference>
<dbReference type="Pfam" id="PF08022">
    <property type="entry name" value="FAD_binding_8"/>
    <property type="match status" value="1"/>
</dbReference>
<protein>
    <submittedName>
        <fullName evidence="16">Oxidoreductase</fullName>
    </submittedName>
</protein>
<feature type="domain" description="FAD-binding FR-type" evidence="15">
    <location>
        <begin position="260"/>
        <end position="360"/>
    </location>
</feature>
<proteinExistence type="predicted"/>
<name>A0ABX0Y8D3_9ACTN</name>
<evidence type="ECO:0000313" key="17">
    <source>
        <dbReference type="Proteomes" id="UP000722989"/>
    </source>
</evidence>
<evidence type="ECO:0000256" key="10">
    <source>
        <dbReference type="ARBA" id="ARBA00023004"/>
    </source>
</evidence>
<comment type="caution">
    <text evidence="16">The sequence shown here is derived from an EMBL/GenBank/DDBJ whole genome shotgun (WGS) entry which is preliminary data.</text>
</comment>
<dbReference type="Gene3D" id="3.40.50.80">
    <property type="entry name" value="Nucleotide-binding domain of ferredoxin-NADP reductase (FNR) module"/>
    <property type="match status" value="1"/>
</dbReference>
<evidence type="ECO:0000256" key="13">
    <source>
        <dbReference type="SAM" id="MobiDB-lite"/>
    </source>
</evidence>
<evidence type="ECO:0000256" key="2">
    <source>
        <dbReference type="ARBA" id="ARBA00004141"/>
    </source>
</evidence>
<gene>
    <name evidence="16" type="ORF">HC031_29380</name>
</gene>
<dbReference type="Gene3D" id="2.40.30.10">
    <property type="entry name" value="Translation factors"/>
    <property type="match status" value="1"/>
</dbReference>
<keyword evidence="11" id="KW-0411">Iron-sulfur</keyword>
<feature type="transmembrane region" description="Helical" evidence="14">
    <location>
        <begin position="54"/>
        <end position="73"/>
    </location>
</feature>
<feature type="region of interest" description="Disordered" evidence="13">
    <location>
        <begin position="1"/>
        <end position="49"/>
    </location>
</feature>
<dbReference type="PANTHER" id="PTHR47354">
    <property type="entry name" value="NADH OXIDOREDUCTASE HCR"/>
    <property type="match status" value="1"/>
</dbReference>
<keyword evidence="12 14" id="KW-0472">Membrane</keyword>
<evidence type="ECO:0000256" key="5">
    <source>
        <dbReference type="ARBA" id="ARBA00022714"/>
    </source>
</evidence>
<feature type="transmembrane region" description="Helical" evidence="14">
    <location>
        <begin position="201"/>
        <end position="218"/>
    </location>
</feature>
<evidence type="ECO:0000256" key="14">
    <source>
        <dbReference type="SAM" id="Phobius"/>
    </source>
</evidence>
<dbReference type="Proteomes" id="UP000722989">
    <property type="component" value="Unassembled WGS sequence"/>
</dbReference>
<dbReference type="InterPro" id="IPR013130">
    <property type="entry name" value="Fe3_Rdtase_TM_dom"/>
</dbReference>
<evidence type="ECO:0000256" key="11">
    <source>
        <dbReference type="ARBA" id="ARBA00023014"/>
    </source>
</evidence>
<feature type="transmembrane region" description="Helical" evidence="14">
    <location>
        <begin position="238"/>
        <end position="259"/>
    </location>
</feature>
<keyword evidence="10" id="KW-0408">Iron</keyword>